<keyword evidence="11" id="KW-1185">Reference proteome</keyword>
<keyword evidence="7" id="KW-0539">Nucleus</keyword>
<keyword evidence="10" id="KW-0687">Ribonucleoprotein</keyword>
<evidence type="ECO:0000256" key="4">
    <source>
        <dbReference type="ARBA" id="ARBA00011825"/>
    </source>
</evidence>
<evidence type="ECO:0000256" key="7">
    <source>
        <dbReference type="ARBA" id="ARBA00023242"/>
    </source>
</evidence>
<comment type="caution">
    <text evidence="10">The sequence shown here is derived from an EMBL/GenBank/DDBJ whole genome shotgun (WGS) entry which is preliminary data.</text>
</comment>
<dbReference type="InterPro" id="IPR013957">
    <property type="entry name" value="SNRNP27"/>
</dbReference>
<evidence type="ECO:0000256" key="5">
    <source>
        <dbReference type="ARBA" id="ARBA00022664"/>
    </source>
</evidence>
<dbReference type="GO" id="GO:0071011">
    <property type="term" value="C:precatalytic spliceosome"/>
    <property type="evidence" value="ECO:0007669"/>
    <property type="project" value="TreeGrafter"/>
</dbReference>
<feature type="compositionally biased region" description="Basic residues" evidence="8">
    <location>
        <begin position="42"/>
        <end position="63"/>
    </location>
</feature>
<name>A0AAW2Z0P3_9EUKA</name>
<keyword evidence="6" id="KW-0508">mRNA splicing</keyword>
<evidence type="ECO:0000256" key="8">
    <source>
        <dbReference type="SAM" id="MobiDB-lite"/>
    </source>
</evidence>
<accession>A0AAW2Z0P3</accession>
<reference evidence="10 11" key="1">
    <citation type="submission" date="2024-03" db="EMBL/GenBank/DDBJ databases">
        <title>The Acrasis kona genome and developmental transcriptomes reveal deep origins of eukaryotic multicellular pathways.</title>
        <authorList>
            <person name="Sheikh S."/>
            <person name="Fu C.-J."/>
            <person name="Brown M.W."/>
            <person name="Baldauf S.L."/>
        </authorList>
    </citation>
    <scope>NUCLEOTIDE SEQUENCE [LARGE SCALE GENOMIC DNA]</scope>
    <source>
        <strain evidence="10 11">ATCC MYA-3509</strain>
    </source>
</reference>
<comment type="similarity">
    <text evidence="3">Belongs to the SNUT3 family.</text>
</comment>
<dbReference type="GO" id="GO:0006397">
    <property type="term" value="P:mRNA processing"/>
    <property type="evidence" value="ECO:0007669"/>
    <property type="project" value="UniProtKB-KW"/>
</dbReference>
<comment type="subunit">
    <text evidence="4">Part of a tri-snRNP complex.</text>
</comment>
<dbReference type="AlphaFoldDB" id="A0AAW2Z0P3"/>
<evidence type="ECO:0000313" key="11">
    <source>
        <dbReference type="Proteomes" id="UP001431209"/>
    </source>
</evidence>
<comment type="subcellular location">
    <subcellularLocation>
        <location evidence="2">Nucleus</location>
    </subcellularLocation>
</comment>
<dbReference type="PANTHER" id="PTHR31077:SF1">
    <property type="entry name" value="U4_U6.U5 SMALL NUCLEAR RIBONUCLEOPROTEIN 27 KDA PROTEIN"/>
    <property type="match status" value="1"/>
</dbReference>
<comment type="function">
    <text evidence="1">May play a role in mRNA splicing.</text>
</comment>
<feature type="compositionally biased region" description="Basic and acidic residues" evidence="8">
    <location>
        <begin position="81"/>
        <end position="105"/>
    </location>
</feature>
<gene>
    <name evidence="10" type="ORF">AKO1_014414</name>
</gene>
<proteinExistence type="inferred from homology"/>
<keyword evidence="5" id="KW-0507">mRNA processing</keyword>
<dbReference type="GO" id="GO:0008380">
    <property type="term" value="P:RNA splicing"/>
    <property type="evidence" value="ECO:0007669"/>
    <property type="project" value="UniProtKB-KW"/>
</dbReference>
<dbReference type="Pfam" id="PF08648">
    <property type="entry name" value="SNRNP27"/>
    <property type="match status" value="1"/>
</dbReference>
<evidence type="ECO:0000259" key="9">
    <source>
        <dbReference type="Pfam" id="PF08648"/>
    </source>
</evidence>
<feature type="region of interest" description="Disordered" evidence="8">
    <location>
        <begin position="1"/>
        <end position="107"/>
    </location>
</feature>
<dbReference type="Proteomes" id="UP001431209">
    <property type="component" value="Unassembled WGS sequence"/>
</dbReference>
<evidence type="ECO:0000256" key="3">
    <source>
        <dbReference type="ARBA" id="ARBA00008218"/>
    </source>
</evidence>
<feature type="region of interest" description="Disordered" evidence="8">
    <location>
        <begin position="150"/>
        <end position="170"/>
    </location>
</feature>
<evidence type="ECO:0000256" key="1">
    <source>
        <dbReference type="ARBA" id="ARBA00003632"/>
    </source>
</evidence>
<dbReference type="EMBL" id="JAOPGA020000868">
    <property type="protein sequence ID" value="KAL0482519.1"/>
    <property type="molecule type" value="Genomic_DNA"/>
</dbReference>
<evidence type="ECO:0000256" key="2">
    <source>
        <dbReference type="ARBA" id="ARBA00004123"/>
    </source>
</evidence>
<feature type="domain" description="U4/U6.U5 small nuclear ribonucleoprotein 27kDa protein" evidence="9">
    <location>
        <begin position="106"/>
        <end position="155"/>
    </location>
</feature>
<feature type="compositionally biased region" description="Basic and acidic residues" evidence="8">
    <location>
        <begin position="1"/>
        <end position="41"/>
    </location>
</feature>
<protein>
    <submittedName>
        <fullName evidence="10">U4/U6-U5 small nuclear ribonucleoprotein</fullName>
    </submittedName>
</protein>
<dbReference type="PANTHER" id="PTHR31077">
    <property type="entry name" value="U4/U6.U5 SMALL NUCLEAR RIBONUCLEOPROTEIN 27 KDA PROTEIN"/>
    <property type="match status" value="1"/>
</dbReference>
<organism evidence="10 11">
    <name type="scientific">Acrasis kona</name>
    <dbReference type="NCBI Taxonomy" id="1008807"/>
    <lineage>
        <taxon>Eukaryota</taxon>
        <taxon>Discoba</taxon>
        <taxon>Heterolobosea</taxon>
        <taxon>Tetramitia</taxon>
        <taxon>Eutetramitia</taxon>
        <taxon>Acrasidae</taxon>
        <taxon>Acrasis</taxon>
    </lineage>
</organism>
<evidence type="ECO:0000256" key="6">
    <source>
        <dbReference type="ARBA" id="ARBA00023187"/>
    </source>
</evidence>
<sequence>MREDKYSTSRREERRGRSPRRDSSPDRRKWSNDKYDDDKYRDKRRRDHYRRRSRSRSPPRKRQNNPYNNYPPEGRSGQYGKIEEVKSETKNVVEESKERTEKNQEDQQNALMEQLGFAGFGTTKNKHVADSRCNIGFAKINTTRKYRQFMNRRVGNGPPRDDSDAPVDQS</sequence>
<evidence type="ECO:0000313" key="10">
    <source>
        <dbReference type="EMBL" id="KAL0482519.1"/>
    </source>
</evidence>